<keyword evidence="11" id="KW-0282">Flagellum</keyword>
<evidence type="ECO:0000256" key="6">
    <source>
        <dbReference type="ARBA" id="ARBA00022500"/>
    </source>
</evidence>
<organism evidence="11 12">
    <name type="scientific">Microbacterium phycohabitans</name>
    <dbReference type="NCBI Taxonomy" id="3075993"/>
    <lineage>
        <taxon>Bacteria</taxon>
        <taxon>Bacillati</taxon>
        <taxon>Actinomycetota</taxon>
        <taxon>Actinomycetes</taxon>
        <taxon>Micrococcales</taxon>
        <taxon>Microbacteriaceae</taxon>
        <taxon>Microbacterium</taxon>
    </lineage>
</organism>
<keyword evidence="12" id="KW-1185">Reference proteome</keyword>
<evidence type="ECO:0000256" key="3">
    <source>
        <dbReference type="ARBA" id="ARBA00011049"/>
    </source>
</evidence>
<dbReference type="Pfam" id="PF02154">
    <property type="entry name" value="FliM"/>
    <property type="match status" value="1"/>
</dbReference>
<dbReference type="Gene3D" id="2.30.330.10">
    <property type="entry name" value="SpoA-like"/>
    <property type="match status" value="1"/>
</dbReference>
<keyword evidence="7" id="KW-0283">Flagellar rotation</keyword>
<dbReference type="InterPro" id="IPR001689">
    <property type="entry name" value="Flag_FliM"/>
</dbReference>
<comment type="similarity">
    <text evidence="3">Belongs to the FliM family.</text>
</comment>
<evidence type="ECO:0000259" key="10">
    <source>
        <dbReference type="Pfam" id="PF01052"/>
    </source>
</evidence>
<dbReference type="SUPFAM" id="SSF101801">
    <property type="entry name" value="Surface presentation of antigens (SPOA)"/>
    <property type="match status" value="1"/>
</dbReference>
<dbReference type="RefSeq" id="WP_298874703.1">
    <property type="nucleotide sequence ID" value="NZ_JAWDIT010000001.1"/>
</dbReference>
<feature type="domain" description="Flagellar motor switch protein FliN-like C-terminal" evidence="10">
    <location>
        <begin position="223"/>
        <end position="292"/>
    </location>
</feature>
<keyword evidence="11" id="KW-0966">Cell projection</keyword>
<evidence type="ECO:0000256" key="5">
    <source>
        <dbReference type="ARBA" id="ARBA00022475"/>
    </source>
</evidence>
<comment type="subcellular location">
    <subcellularLocation>
        <location evidence="1">Bacterial flagellum basal body</location>
    </subcellularLocation>
    <subcellularLocation>
        <location evidence="2">Cell membrane</location>
        <topology evidence="2">Peripheral membrane protein</topology>
    </subcellularLocation>
</comment>
<dbReference type="PANTHER" id="PTHR30034">
    <property type="entry name" value="FLAGELLAR MOTOR SWITCH PROTEIN FLIM"/>
    <property type="match status" value="1"/>
</dbReference>
<reference evidence="11 12" key="1">
    <citation type="submission" date="2023-09" db="EMBL/GenBank/DDBJ databases">
        <title>Microbacterium fusihabitans sp. nov., Microbacterium phycihabitans sp. nov., and Microbacterium cervinum sp. nov., isolated from dried seaweeds of beach.</title>
        <authorList>
            <person name="Lee S.D."/>
        </authorList>
    </citation>
    <scope>NUCLEOTIDE SEQUENCE [LARGE SCALE GENOMIC DNA]</scope>
    <source>
        <strain evidence="11 12">KSW2-29</strain>
    </source>
</reference>
<accession>A0ABU3SI00</accession>
<evidence type="ECO:0000256" key="9">
    <source>
        <dbReference type="ARBA" id="ARBA00023143"/>
    </source>
</evidence>
<dbReference type="InterPro" id="IPR036429">
    <property type="entry name" value="SpoA-like_sf"/>
</dbReference>
<name>A0ABU3SI00_9MICO</name>
<keyword evidence="11" id="KW-0969">Cilium</keyword>
<keyword evidence="5" id="KW-1003">Cell membrane</keyword>
<protein>
    <recommendedName>
        <fullName evidence="4">Flagellar motor switch protein FliM</fullName>
    </recommendedName>
</protein>
<keyword evidence="8" id="KW-0472">Membrane</keyword>
<keyword evidence="9" id="KW-0975">Bacterial flagellum</keyword>
<evidence type="ECO:0000256" key="8">
    <source>
        <dbReference type="ARBA" id="ARBA00023136"/>
    </source>
</evidence>
<dbReference type="Gene3D" id="3.40.1550.10">
    <property type="entry name" value="CheC-like"/>
    <property type="match status" value="1"/>
</dbReference>
<evidence type="ECO:0000256" key="2">
    <source>
        <dbReference type="ARBA" id="ARBA00004202"/>
    </source>
</evidence>
<dbReference type="PANTHER" id="PTHR30034:SF6">
    <property type="entry name" value="YOP PROTEINS TRANSLOCATION PROTEIN Q"/>
    <property type="match status" value="1"/>
</dbReference>
<evidence type="ECO:0000313" key="12">
    <source>
        <dbReference type="Proteomes" id="UP001261125"/>
    </source>
</evidence>
<gene>
    <name evidence="11" type="ORF">RWH44_01330</name>
</gene>
<dbReference type="CDD" id="cd17908">
    <property type="entry name" value="FliM"/>
    <property type="match status" value="1"/>
</dbReference>
<proteinExistence type="inferred from homology"/>
<comment type="caution">
    <text evidence="11">The sequence shown here is derived from an EMBL/GenBank/DDBJ whole genome shotgun (WGS) entry which is preliminary data.</text>
</comment>
<evidence type="ECO:0000256" key="7">
    <source>
        <dbReference type="ARBA" id="ARBA00022779"/>
    </source>
</evidence>
<dbReference type="Pfam" id="PF01052">
    <property type="entry name" value="FliMN_C"/>
    <property type="match status" value="1"/>
</dbReference>
<evidence type="ECO:0000256" key="4">
    <source>
        <dbReference type="ARBA" id="ARBA00021898"/>
    </source>
</evidence>
<evidence type="ECO:0000313" key="11">
    <source>
        <dbReference type="EMBL" id="MDU0344331.1"/>
    </source>
</evidence>
<dbReference type="Proteomes" id="UP001261125">
    <property type="component" value="Unassembled WGS sequence"/>
</dbReference>
<dbReference type="EMBL" id="JAWDIT010000001">
    <property type="protein sequence ID" value="MDU0344331.1"/>
    <property type="molecule type" value="Genomic_DNA"/>
</dbReference>
<dbReference type="InterPro" id="IPR028976">
    <property type="entry name" value="CheC-like_sf"/>
</dbReference>
<keyword evidence="6" id="KW-0145">Chemotaxis</keyword>
<evidence type="ECO:0000256" key="1">
    <source>
        <dbReference type="ARBA" id="ARBA00004117"/>
    </source>
</evidence>
<dbReference type="InterPro" id="IPR001543">
    <property type="entry name" value="FliN-like_C"/>
</dbReference>
<sequence length="298" mass="32230">MTTAAVRDDPLRRYPAYDFSRPAQLGREHTRQLEAAFETFARQWASQLTAKVRLRTHLVPEGLELVSYQEYADTLPTTTAMVAGSTAGREEPCVVQFGLDSALTWVVQMLGGKPAGDIEPRTLTPIETALILQLMDGTFELLSACMGPLLPGAVTFSGLHYNPQYMQVISPGEAVIVARFAMSAGEARSTATVMLPAAIVVDQLAESDRHAATAHRDGAMRDQVNDTPLEVSLRVTPRVIAAGEVLDLAPGDLLRFAHPETKPFELVVGDTPIARAVPGAQGSRLACTITTIHEEKTR</sequence>